<evidence type="ECO:0000256" key="2">
    <source>
        <dbReference type="SAM" id="SignalP"/>
    </source>
</evidence>
<evidence type="ECO:0000313" key="4">
    <source>
        <dbReference type="EMBL" id="TWU64497.1"/>
    </source>
</evidence>
<dbReference type="SUPFAM" id="SSF53474">
    <property type="entry name" value="alpha/beta-Hydrolases"/>
    <property type="match status" value="1"/>
</dbReference>
<dbReference type="InterPro" id="IPR001375">
    <property type="entry name" value="Peptidase_S9_cat"/>
</dbReference>
<accession>A0A5C6FN13</accession>
<feature type="chain" id="PRO_5022969975" description="Peptidase S9 prolyl oligopeptidase catalytic domain-containing protein" evidence="2">
    <location>
        <begin position="33"/>
        <end position="716"/>
    </location>
</feature>
<dbReference type="GO" id="GO:0006508">
    <property type="term" value="P:proteolysis"/>
    <property type="evidence" value="ECO:0007669"/>
    <property type="project" value="InterPro"/>
</dbReference>
<dbReference type="PANTHER" id="PTHR43037:SF1">
    <property type="entry name" value="BLL1128 PROTEIN"/>
    <property type="match status" value="1"/>
</dbReference>
<dbReference type="EMBL" id="SJPZ01000001">
    <property type="protein sequence ID" value="TWU64497.1"/>
    <property type="molecule type" value="Genomic_DNA"/>
</dbReference>
<dbReference type="RefSeq" id="WP_231604499.1">
    <property type="nucleotide sequence ID" value="NZ_SJPZ01000001.1"/>
</dbReference>
<feature type="domain" description="Peptidase S9 prolyl oligopeptidase catalytic" evidence="3">
    <location>
        <begin position="247"/>
        <end position="396"/>
    </location>
</feature>
<dbReference type="InterPro" id="IPR050955">
    <property type="entry name" value="Plant_Biomass_Hydrol_Est"/>
</dbReference>
<sequence precursor="true">MMKCCQIRPHMPPLAWCLSCVVMLLAATVGNAQDKASSTTKNPTYKSLPPAGIAIDPARRDSLASRAQSLRSLLSKTQSAGDRAADAESSDVDWRPHVSVLIRAVDLALTQNLFFKPNQVDAADRLLNEAQRRLDAAASGDRGLRLLGWKPSRSDQPQPLVGGFVSRIDGTVQPFGIVVPAGFVDAADSQQDGHRMDVWLHGRGDTKTEIPFLIERMDKPGQALPRDAFVLHPFGRHCNAFKFAGETDVYEAIEAAERLVHIDTDRIAIRGFSMGGAGCWHFAVHDSTRWFAASPGAGFVDTLVYQGWGDQPPFELTPARRQLLNWYDVLPWAGNLRNTHVIAYSGEVDKQKQAADRVAQACEAMGFQWPYVIGAGMGHKIDPASMQQIESQLAKWADPTKQTESRLPPAKLDWTTHTLRYNRAGFLTVTGLQKHWDKSVVRTDWRTEDVDVPRLVINTDGVTAMQIDWDADSWAQIRSVVGRPMQVLIAEVDDRVMPLVDESSEPGFQASLWRTGGQWKQGQPNPGVLRKRPGLQGPIDDALTEKFVMVLPSRPAKHGPVQRWIDREIRTAQRRWREIMRGEMPVVQDTDVTDDMIRDCNLICFGDYGSNTVLRKISGRLPIGWNRDRISVGDRTFDASNHVAILCYPNPLNPDRYVVVNSGLTFRTFSNNSNSRQIAMLPDWAIGEIRPGFDDSILPAPIAAEGFFDESWQLAP</sequence>
<evidence type="ECO:0000256" key="1">
    <source>
        <dbReference type="ARBA" id="ARBA00022729"/>
    </source>
</evidence>
<dbReference type="Gene3D" id="3.40.50.1820">
    <property type="entry name" value="alpha/beta hydrolase"/>
    <property type="match status" value="1"/>
</dbReference>
<comment type="caution">
    <text evidence="4">The sequence shown here is derived from an EMBL/GenBank/DDBJ whole genome shotgun (WGS) entry which is preliminary data.</text>
</comment>
<reference evidence="4 5" key="1">
    <citation type="submission" date="2019-02" db="EMBL/GenBank/DDBJ databases">
        <title>Deep-cultivation of Planctomycetes and their phenomic and genomic characterization uncovers novel biology.</title>
        <authorList>
            <person name="Wiegand S."/>
            <person name="Jogler M."/>
            <person name="Boedeker C."/>
            <person name="Pinto D."/>
            <person name="Vollmers J."/>
            <person name="Rivas-Marin E."/>
            <person name="Kohn T."/>
            <person name="Peeters S.H."/>
            <person name="Heuer A."/>
            <person name="Rast P."/>
            <person name="Oberbeckmann S."/>
            <person name="Bunk B."/>
            <person name="Jeske O."/>
            <person name="Meyerdierks A."/>
            <person name="Storesund J.E."/>
            <person name="Kallscheuer N."/>
            <person name="Luecker S."/>
            <person name="Lage O.M."/>
            <person name="Pohl T."/>
            <person name="Merkel B.J."/>
            <person name="Hornburger P."/>
            <person name="Mueller R.-W."/>
            <person name="Bruemmer F."/>
            <person name="Labrenz M."/>
            <person name="Spormann A.M."/>
            <person name="Op Den Camp H."/>
            <person name="Overmann J."/>
            <person name="Amann R."/>
            <person name="Jetten M.S.M."/>
            <person name="Mascher T."/>
            <person name="Medema M.H."/>
            <person name="Devos D.P."/>
            <person name="Kaster A.-K."/>
            <person name="Ovreas L."/>
            <person name="Rohde M."/>
            <person name="Galperin M.Y."/>
            <person name="Jogler C."/>
        </authorList>
    </citation>
    <scope>NUCLEOTIDE SEQUENCE [LARGE SCALE GENOMIC DNA]</scope>
    <source>
        <strain evidence="4 5">V7</strain>
    </source>
</reference>
<evidence type="ECO:0000313" key="5">
    <source>
        <dbReference type="Proteomes" id="UP000316476"/>
    </source>
</evidence>
<protein>
    <recommendedName>
        <fullName evidence="3">Peptidase S9 prolyl oligopeptidase catalytic domain-containing protein</fullName>
    </recommendedName>
</protein>
<dbReference type="AlphaFoldDB" id="A0A5C6FN13"/>
<proteinExistence type="predicted"/>
<keyword evidence="1 2" id="KW-0732">Signal</keyword>
<dbReference type="GO" id="GO:0008236">
    <property type="term" value="F:serine-type peptidase activity"/>
    <property type="evidence" value="ECO:0007669"/>
    <property type="project" value="InterPro"/>
</dbReference>
<gene>
    <name evidence="4" type="ORF">V7x_00400</name>
</gene>
<dbReference type="InterPro" id="IPR029058">
    <property type="entry name" value="AB_hydrolase_fold"/>
</dbReference>
<name>A0A5C6FN13_9PLAN</name>
<dbReference type="Pfam" id="PF00326">
    <property type="entry name" value="Peptidase_S9"/>
    <property type="match status" value="1"/>
</dbReference>
<dbReference type="PANTHER" id="PTHR43037">
    <property type="entry name" value="UNNAMED PRODUCT-RELATED"/>
    <property type="match status" value="1"/>
</dbReference>
<feature type="signal peptide" evidence="2">
    <location>
        <begin position="1"/>
        <end position="32"/>
    </location>
</feature>
<organism evidence="4 5">
    <name type="scientific">Crateriforma conspicua</name>
    <dbReference type="NCBI Taxonomy" id="2527996"/>
    <lineage>
        <taxon>Bacteria</taxon>
        <taxon>Pseudomonadati</taxon>
        <taxon>Planctomycetota</taxon>
        <taxon>Planctomycetia</taxon>
        <taxon>Planctomycetales</taxon>
        <taxon>Planctomycetaceae</taxon>
        <taxon>Crateriforma</taxon>
    </lineage>
</organism>
<dbReference type="Proteomes" id="UP000316476">
    <property type="component" value="Unassembled WGS sequence"/>
</dbReference>
<evidence type="ECO:0000259" key="3">
    <source>
        <dbReference type="Pfam" id="PF00326"/>
    </source>
</evidence>